<evidence type="ECO:0000256" key="1">
    <source>
        <dbReference type="SAM" id="MobiDB-lite"/>
    </source>
</evidence>
<feature type="compositionally biased region" description="Acidic residues" evidence="1">
    <location>
        <begin position="94"/>
        <end position="108"/>
    </location>
</feature>
<feature type="region of interest" description="Disordered" evidence="1">
    <location>
        <begin position="91"/>
        <end position="201"/>
    </location>
</feature>
<dbReference type="Proteomes" id="UP000792457">
    <property type="component" value="Unassembled WGS sequence"/>
</dbReference>
<feature type="region of interest" description="Disordered" evidence="1">
    <location>
        <begin position="1"/>
        <end position="25"/>
    </location>
</feature>
<name>A0A8K0KQ45_LADFU</name>
<feature type="compositionally biased region" description="Polar residues" evidence="1">
    <location>
        <begin position="184"/>
        <end position="194"/>
    </location>
</feature>
<dbReference type="OrthoDB" id="8041940at2759"/>
<feature type="compositionally biased region" description="Basic and acidic residues" evidence="1">
    <location>
        <begin position="1"/>
        <end position="11"/>
    </location>
</feature>
<reference evidence="2" key="1">
    <citation type="submission" date="2013-04" db="EMBL/GenBank/DDBJ databases">
        <authorList>
            <person name="Qu J."/>
            <person name="Murali S.C."/>
            <person name="Bandaranaike D."/>
            <person name="Bellair M."/>
            <person name="Blankenburg K."/>
            <person name="Chao H."/>
            <person name="Dinh H."/>
            <person name="Doddapaneni H."/>
            <person name="Downs B."/>
            <person name="Dugan-Rocha S."/>
            <person name="Elkadiri S."/>
            <person name="Gnanaolivu R.D."/>
            <person name="Hernandez B."/>
            <person name="Javaid M."/>
            <person name="Jayaseelan J.C."/>
            <person name="Lee S."/>
            <person name="Li M."/>
            <person name="Ming W."/>
            <person name="Munidasa M."/>
            <person name="Muniz J."/>
            <person name="Nguyen L."/>
            <person name="Ongeri F."/>
            <person name="Osuji N."/>
            <person name="Pu L.-L."/>
            <person name="Puazo M."/>
            <person name="Qu C."/>
            <person name="Quiroz J."/>
            <person name="Raj R."/>
            <person name="Weissenberger G."/>
            <person name="Xin Y."/>
            <person name="Zou X."/>
            <person name="Han Y."/>
            <person name="Richards S."/>
            <person name="Worley K."/>
            <person name="Muzny D."/>
            <person name="Gibbs R."/>
        </authorList>
    </citation>
    <scope>NUCLEOTIDE SEQUENCE</scope>
    <source>
        <strain evidence="2">Sampled in the wild</strain>
    </source>
</reference>
<accession>A0A8K0KQ45</accession>
<dbReference type="EMBL" id="KZ309640">
    <property type="protein sequence ID" value="KAG8239424.1"/>
    <property type="molecule type" value="Genomic_DNA"/>
</dbReference>
<gene>
    <name evidence="2" type="ORF">J437_LFUL018543</name>
</gene>
<sequence>IERAQREQKVKYDKKHKPPKQYQRGDLVVVEREAQASGVSRKLAPKYKGSYFITEVLPRDRYVLKDLPGAKRTQRSFNSIFSAGRMKPWCGTLEEGDEASQEETDEAGADGLAGAVDPGELDRENRELSDKADLRERLAKAVPREDGAEKEVDRAKINPGPRTALLSGKADCGTRDEQKGMKQNAATNARSLNQRQKKGAF</sequence>
<feature type="non-terminal residue" evidence="2">
    <location>
        <position position="201"/>
    </location>
</feature>
<protein>
    <submittedName>
        <fullName evidence="2">Uncharacterized protein</fullName>
    </submittedName>
</protein>
<keyword evidence="3" id="KW-1185">Reference proteome</keyword>
<proteinExistence type="predicted"/>
<dbReference type="AlphaFoldDB" id="A0A8K0KQ45"/>
<feature type="compositionally biased region" description="Basic and acidic residues" evidence="1">
    <location>
        <begin position="120"/>
        <end position="156"/>
    </location>
</feature>
<reference evidence="2" key="2">
    <citation type="submission" date="2017-10" db="EMBL/GenBank/DDBJ databases">
        <title>Ladona fulva Genome sequencing and assembly.</title>
        <authorList>
            <person name="Murali S."/>
            <person name="Richards S."/>
            <person name="Bandaranaike D."/>
            <person name="Bellair M."/>
            <person name="Blankenburg K."/>
            <person name="Chao H."/>
            <person name="Dinh H."/>
            <person name="Doddapaneni H."/>
            <person name="Dugan-Rocha S."/>
            <person name="Elkadiri S."/>
            <person name="Gnanaolivu R."/>
            <person name="Hernandez B."/>
            <person name="Skinner E."/>
            <person name="Javaid M."/>
            <person name="Lee S."/>
            <person name="Li M."/>
            <person name="Ming W."/>
            <person name="Munidasa M."/>
            <person name="Muniz J."/>
            <person name="Nguyen L."/>
            <person name="Hughes D."/>
            <person name="Osuji N."/>
            <person name="Pu L.-L."/>
            <person name="Puazo M."/>
            <person name="Qu C."/>
            <person name="Quiroz J."/>
            <person name="Raj R."/>
            <person name="Weissenberger G."/>
            <person name="Xin Y."/>
            <person name="Zou X."/>
            <person name="Han Y."/>
            <person name="Worley K."/>
            <person name="Muzny D."/>
            <person name="Gibbs R."/>
        </authorList>
    </citation>
    <scope>NUCLEOTIDE SEQUENCE</scope>
    <source>
        <strain evidence="2">Sampled in the wild</strain>
    </source>
</reference>
<comment type="caution">
    <text evidence="2">The sequence shown here is derived from an EMBL/GenBank/DDBJ whole genome shotgun (WGS) entry which is preliminary data.</text>
</comment>
<evidence type="ECO:0000313" key="3">
    <source>
        <dbReference type="Proteomes" id="UP000792457"/>
    </source>
</evidence>
<evidence type="ECO:0000313" key="2">
    <source>
        <dbReference type="EMBL" id="KAG8239424.1"/>
    </source>
</evidence>
<organism evidence="2 3">
    <name type="scientific">Ladona fulva</name>
    <name type="common">Scarce chaser dragonfly</name>
    <name type="synonym">Libellula fulva</name>
    <dbReference type="NCBI Taxonomy" id="123851"/>
    <lineage>
        <taxon>Eukaryota</taxon>
        <taxon>Metazoa</taxon>
        <taxon>Ecdysozoa</taxon>
        <taxon>Arthropoda</taxon>
        <taxon>Hexapoda</taxon>
        <taxon>Insecta</taxon>
        <taxon>Pterygota</taxon>
        <taxon>Palaeoptera</taxon>
        <taxon>Odonata</taxon>
        <taxon>Epiprocta</taxon>
        <taxon>Anisoptera</taxon>
        <taxon>Libelluloidea</taxon>
        <taxon>Libellulidae</taxon>
        <taxon>Ladona</taxon>
    </lineage>
</organism>